<accession>A0A0K1QSX4</accession>
<keyword evidence="1" id="KW-1133">Transmembrane helix</keyword>
<dbReference type="RefSeq" id="WP_017338777.1">
    <property type="nucleotide sequence ID" value="NZ_CP010945.1"/>
</dbReference>
<name>A0A0K1QSX4_PSEFL</name>
<sequence>MDDLDWVQWPAMLVTVLAAWLIGSRNPRRRVWGFICFILSNILWVIWGYHTQAYALIVLQFCLCAMNLRGFKKNVGSATGQ</sequence>
<feature type="transmembrane region" description="Helical" evidence="1">
    <location>
        <begin position="6"/>
        <end position="23"/>
    </location>
</feature>
<organism evidence="2 3">
    <name type="scientific">Pseudomonas fluorescens NCIMB 11764</name>
    <dbReference type="NCBI Taxonomy" id="1221522"/>
    <lineage>
        <taxon>Bacteria</taxon>
        <taxon>Pseudomonadati</taxon>
        <taxon>Pseudomonadota</taxon>
        <taxon>Gammaproteobacteria</taxon>
        <taxon>Pseudomonadales</taxon>
        <taxon>Pseudomonadaceae</taxon>
        <taxon>Pseudomonas</taxon>
    </lineage>
</organism>
<dbReference type="OrthoDB" id="8549575at2"/>
<evidence type="ECO:0000313" key="2">
    <source>
        <dbReference type="EMBL" id="AKV08747.1"/>
    </source>
</evidence>
<dbReference type="AlphaFoldDB" id="A0A0K1QSX4"/>
<keyword evidence="1" id="KW-0472">Membrane</keyword>
<feature type="transmembrane region" description="Helical" evidence="1">
    <location>
        <begin position="53"/>
        <end position="71"/>
    </location>
</feature>
<gene>
    <name evidence="2" type="ORF">B723_21085</name>
</gene>
<proteinExistence type="predicted"/>
<dbReference type="eggNOG" id="ENOG5031T4R">
    <property type="taxonomic scope" value="Bacteria"/>
</dbReference>
<feature type="transmembrane region" description="Helical" evidence="1">
    <location>
        <begin position="30"/>
        <end position="47"/>
    </location>
</feature>
<keyword evidence="1" id="KW-0812">Transmembrane</keyword>
<dbReference type="Proteomes" id="UP000017175">
    <property type="component" value="Chromosome"/>
</dbReference>
<evidence type="ECO:0000256" key="1">
    <source>
        <dbReference type="SAM" id="Phobius"/>
    </source>
</evidence>
<protein>
    <submittedName>
        <fullName evidence="2">Amino acid transporter</fullName>
    </submittedName>
</protein>
<reference evidence="2 3" key="1">
    <citation type="journal article" date="2012" name="J. Bacteriol.">
        <title>Draft genome sequence of the cyanide-utilizing bacterium Pseudomonas fluorescens strain NCIMB 11764.</title>
        <authorList>
            <person name="Vilo C.A."/>
            <person name="Benedik M.J."/>
            <person name="Kunz D.A."/>
            <person name="Dong Q."/>
        </authorList>
    </citation>
    <scope>NUCLEOTIDE SEQUENCE [LARGE SCALE GENOMIC DNA]</scope>
    <source>
        <strain evidence="2 3">NCIMB 11764</strain>
    </source>
</reference>
<evidence type="ECO:0000313" key="3">
    <source>
        <dbReference type="Proteomes" id="UP000017175"/>
    </source>
</evidence>
<dbReference type="EMBL" id="CP010945">
    <property type="protein sequence ID" value="AKV08747.1"/>
    <property type="molecule type" value="Genomic_DNA"/>
</dbReference>